<sequence length="55" mass="6430">SYEGFIPQYKYRFGESFGKTTYHLLTDPTVHKSPRSVLAPLHKQKFNEDTSGMMY</sequence>
<feature type="non-terminal residue" evidence="7">
    <location>
        <position position="1"/>
    </location>
</feature>
<evidence type="ECO:0000256" key="5">
    <source>
        <dbReference type="ARBA" id="ARBA00035661"/>
    </source>
</evidence>
<evidence type="ECO:0000313" key="8">
    <source>
        <dbReference type="Proteomes" id="UP000531151"/>
    </source>
</evidence>
<dbReference type="InterPro" id="IPR052683">
    <property type="entry name" value="CIMIP2A"/>
</dbReference>
<comment type="subcellular location">
    <subcellularLocation>
        <location evidence="1">Cytoplasm</location>
        <location evidence="1">Cytoskeleton</location>
        <location evidence="1">Cilium axoneme</location>
    </subcellularLocation>
</comment>
<accession>A0A7K4J0Y1</accession>
<evidence type="ECO:0000259" key="6">
    <source>
        <dbReference type="Pfam" id="PF10629"/>
    </source>
</evidence>
<keyword evidence="8" id="KW-1185">Reference proteome</keyword>
<evidence type="ECO:0000313" key="7">
    <source>
        <dbReference type="EMBL" id="NWH58962.1"/>
    </source>
</evidence>
<evidence type="ECO:0000256" key="2">
    <source>
        <dbReference type="ARBA" id="ARBA00022490"/>
    </source>
</evidence>
<comment type="caution">
    <text evidence="7">The sequence shown here is derived from an EMBL/GenBank/DDBJ whole genome shotgun (WGS) entry which is preliminary data.</text>
</comment>
<dbReference type="GO" id="GO:0005634">
    <property type="term" value="C:nucleus"/>
    <property type="evidence" value="ECO:0007669"/>
    <property type="project" value="TreeGrafter"/>
</dbReference>
<organism evidence="7 8">
    <name type="scientific">Geococcyx californianus</name>
    <name type="common">Greater roadrunner</name>
    <name type="synonym">Saurothera californiana</name>
    <dbReference type="NCBI Taxonomy" id="8947"/>
    <lineage>
        <taxon>Eukaryota</taxon>
        <taxon>Metazoa</taxon>
        <taxon>Chordata</taxon>
        <taxon>Craniata</taxon>
        <taxon>Vertebrata</taxon>
        <taxon>Euteleostomi</taxon>
        <taxon>Archelosauria</taxon>
        <taxon>Archosauria</taxon>
        <taxon>Dinosauria</taxon>
        <taxon>Saurischia</taxon>
        <taxon>Theropoda</taxon>
        <taxon>Coelurosauria</taxon>
        <taxon>Aves</taxon>
        <taxon>Neognathae</taxon>
        <taxon>Neoaves</taxon>
        <taxon>Otidimorphae</taxon>
        <taxon>Cuculiformes</taxon>
        <taxon>Neomorphidae</taxon>
        <taxon>Geococcyx</taxon>
    </lineage>
</organism>
<dbReference type="PANTHER" id="PTHR47299">
    <property type="entry name" value="PROTEIN FAM166A"/>
    <property type="match status" value="1"/>
</dbReference>
<dbReference type="OrthoDB" id="2019884at2759"/>
<comment type="similarity">
    <text evidence="5">Belongs to the CIMIP2 family.</text>
</comment>
<keyword evidence="4" id="KW-0966">Cell projection</keyword>
<gene>
    <name evidence="7" type="primary">Fam166a</name>
    <name evidence="7" type="ORF">GEOCAL_R06844</name>
</gene>
<dbReference type="AlphaFoldDB" id="A0A7K4J0Y1"/>
<feature type="non-terminal residue" evidence="7">
    <location>
        <position position="55"/>
    </location>
</feature>
<dbReference type="InterPro" id="IPR018902">
    <property type="entry name" value="CMI2A-C-like_dom"/>
</dbReference>
<name>A0A7K4J0Y1_GEOCA</name>
<evidence type="ECO:0000256" key="4">
    <source>
        <dbReference type="ARBA" id="ARBA00023273"/>
    </source>
</evidence>
<dbReference type="PANTHER" id="PTHR47299:SF1">
    <property type="entry name" value="PROTEIN FAM166A"/>
    <property type="match status" value="1"/>
</dbReference>
<dbReference type="GO" id="GO:0015630">
    <property type="term" value="C:microtubule cytoskeleton"/>
    <property type="evidence" value="ECO:0007669"/>
    <property type="project" value="UniProtKB-ARBA"/>
</dbReference>
<dbReference type="GO" id="GO:0005930">
    <property type="term" value="C:axoneme"/>
    <property type="evidence" value="ECO:0007669"/>
    <property type="project" value="UniProtKB-SubCell"/>
</dbReference>
<feature type="domain" description="Ciliary microtubule inner protein 2A-C-like" evidence="6">
    <location>
        <begin position="2"/>
        <end position="28"/>
    </location>
</feature>
<dbReference type="Pfam" id="PF10629">
    <property type="entry name" value="CMI2B-like"/>
    <property type="match status" value="1"/>
</dbReference>
<evidence type="ECO:0000256" key="1">
    <source>
        <dbReference type="ARBA" id="ARBA00004430"/>
    </source>
</evidence>
<dbReference type="Proteomes" id="UP000531151">
    <property type="component" value="Unassembled WGS sequence"/>
</dbReference>
<keyword evidence="3" id="KW-0206">Cytoskeleton</keyword>
<protein>
    <submittedName>
        <fullName evidence="7">F166A protein</fullName>
    </submittedName>
</protein>
<proteinExistence type="inferred from homology"/>
<evidence type="ECO:0000256" key="3">
    <source>
        <dbReference type="ARBA" id="ARBA00023212"/>
    </source>
</evidence>
<reference evidence="7 8" key="1">
    <citation type="submission" date="2019-09" db="EMBL/GenBank/DDBJ databases">
        <title>Bird 10,000 Genomes (B10K) Project - Family phase.</title>
        <authorList>
            <person name="Zhang G."/>
        </authorList>
    </citation>
    <scope>NUCLEOTIDE SEQUENCE [LARGE SCALE GENOMIC DNA]</scope>
    <source>
        <strain evidence="7">B10K-CU-031-07</strain>
        <tissue evidence="7">Muscle</tissue>
    </source>
</reference>
<keyword evidence="2" id="KW-0963">Cytoplasm</keyword>
<dbReference type="EMBL" id="VWPV01009149">
    <property type="protein sequence ID" value="NWH58962.1"/>
    <property type="molecule type" value="Genomic_DNA"/>
</dbReference>